<dbReference type="PIRSF" id="PIRSF037215">
    <property type="entry name" value="Peptidase_M20B"/>
    <property type="match status" value="1"/>
</dbReference>
<feature type="active site" evidence="7 8">
    <location>
        <position position="85"/>
    </location>
</feature>
<keyword evidence="5 7" id="KW-0862">Zinc</keyword>
<dbReference type="PANTHER" id="PTHR42994:SF1">
    <property type="entry name" value="PEPTIDASE T"/>
    <property type="match status" value="1"/>
</dbReference>
<evidence type="ECO:0000256" key="3">
    <source>
        <dbReference type="ARBA" id="ARBA00022723"/>
    </source>
</evidence>
<dbReference type="CDD" id="cd03892">
    <property type="entry name" value="M20_peptT"/>
    <property type="match status" value="1"/>
</dbReference>
<organism evidence="11 12">
    <name type="scientific">Empedobacter falsenii</name>
    <dbReference type="NCBI Taxonomy" id="343874"/>
    <lineage>
        <taxon>Bacteria</taxon>
        <taxon>Pseudomonadati</taxon>
        <taxon>Bacteroidota</taxon>
        <taxon>Flavobacteriia</taxon>
        <taxon>Flavobacteriales</taxon>
        <taxon>Weeksellaceae</taxon>
        <taxon>Empedobacter</taxon>
    </lineage>
</organism>
<comment type="subcellular location">
    <subcellularLocation>
        <location evidence="7">Cytoplasm</location>
    </subcellularLocation>
</comment>
<evidence type="ECO:0000256" key="5">
    <source>
        <dbReference type="ARBA" id="ARBA00022833"/>
    </source>
</evidence>
<feature type="binding site" evidence="7 9">
    <location>
        <position position="383"/>
    </location>
    <ligand>
        <name>Zn(2+)</name>
        <dbReference type="ChEBI" id="CHEBI:29105"/>
        <label>2</label>
    </ligand>
</feature>
<dbReference type="GO" id="GO:0008237">
    <property type="term" value="F:metallopeptidase activity"/>
    <property type="evidence" value="ECO:0007669"/>
    <property type="project" value="UniProtKB-KW"/>
</dbReference>
<keyword evidence="2 7" id="KW-0645">Protease</keyword>
<dbReference type="SUPFAM" id="SSF55031">
    <property type="entry name" value="Bacterial exopeptidase dimerisation domain"/>
    <property type="match status" value="1"/>
</dbReference>
<dbReference type="GO" id="GO:0045148">
    <property type="term" value="F:tripeptide aminopeptidase activity"/>
    <property type="evidence" value="ECO:0007669"/>
    <property type="project" value="UniProtKB-UniRule"/>
</dbReference>
<evidence type="ECO:0000313" key="11">
    <source>
        <dbReference type="EMBL" id="MDM1550424.1"/>
    </source>
</evidence>
<evidence type="ECO:0000256" key="4">
    <source>
        <dbReference type="ARBA" id="ARBA00022801"/>
    </source>
</evidence>
<dbReference type="SUPFAM" id="SSF53187">
    <property type="entry name" value="Zn-dependent exopeptidases"/>
    <property type="match status" value="1"/>
</dbReference>
<evidence type="ECO:0000259" key="10">
    <source>
        <dbReference type="Pfam" id="PF07687"/>
    </source>
</evidence>
<dbReference type="Gene3D" id="3.30.70.360">
    <property type="match status" value="1"/>
</dbReference>
<dbReference type="InterPro" id="IPR001261">
    <property type="entry name" value="ArgE/DapE_CS"/>
</dbReference>
<feature type="binding site" evidence="7 9">
    <location>
        <position position="201"/>
    </location>
    <ligand>
        <name>Zn(2+)</name>
        <dbReference type="ChEBI" id="CHEBI:29105"/>
        <label>1</label>
    </ligand>
</feature>
<dbReference type="GO" id="GO:0043171">
    <property type="term" value="P:peptide catabolic process"/>
    <property type="evidence" value="ECO:0007669"/>
    <property type="project" value="UniProtKB-UniRule"/>
</dbReference>
<dbReference type="InterPro" id="IPR002933">
    <property type="entry name" value="Peptidase_M20"/>
</dbReference>
<dbReference type="HAMAP" id="MF_00550">
    <property type="entry name" value="Aminopeptidase_M20"/>
    <property type="match status" value="1"/>
</dbReference>
<dbReference type="Proteomes" id="UP001173578">
    <property type="component" value="Unassembled WGS sequence"/>
</dbReference>
<keyword evidence="3 7" id="KW-0479">Metal-binding</keyword>
<dbReference type="NCBIfam" id="NF009920">
    <property type="entry name" value="PRK13381.1"/>
    <property type="match status" value="1"/>
</dbReference>
<feature type="binding site" evidence="7 9">
    <location>
        <position position="83"/>
    </location>
    <ligand>
        <name>Zn(2+)</name>
        <dbReference type="ChEBI" id="CHEBI:29105"/>
        <label>1</label>
    </ligand>
</feature>
<dbReference type="RefSeq" id="WP_286485164.1">
    <property type="nucleotide sequence ID" value="NZ_JACALR010000002.1"/>
</dbReference>
<comment type="caution">
    <text evidence="11">The sequence shown here is derived from an EMBL/GenBank/DDBJ whole genome shotgun (WGS) entry which is preliminary data.</text>
</comment>
<dbReference type="EC" id="3.4.11.4" evidence="7"/>
<dbReference type="InterPro" id="IPR010161">
    <property type="entry name" value="Peptidase_M20B"/>
</dbReference>
<sequence length="413" mass="46176">MQTEWREKLVTRFLKYVKTYTESEAFLDKFPSTDRQWDLANYLVEELKQIGLEDVSIDENGYVFGYVPSTVDHEVPTIGFVSHMDTSPDFSGENVKPQIRENYDGEDIKLNESMILSPNEFPELSQYKGQTIITTDGTTLLGADDKAGVAEIVTAAEYLIAHPEIKHGRIAIGFTPDEEVGRGADFFNVEKFGAEWGYTMDGSEIGELEYENFNAASGIVTIKGKSVHPGYAKDKMINASNIAMEFAAQLPNDEVPELTDGREGFFHLAKITGNVSEAKMVYIIRDHDMEQYEARKALFLQIAADIQERFDHEVITAEVSDQYFNMIEKVKEKFQSVEIAEQALKDCGVTPNIKPIRGGTDGARLSFMGLPCPNIFAGGHNFHGPYEYVPVESMEKATEIIVRIAELTAEGAK</sequence>
<feature type="domain" description="Peptidase M20 dimerisation" evidence="10">
    <location>
        <begin position="210"/>
        <end position="307"/>
    </location>
</feature>
<reference evidence="11" key="2">
    <citation type="journal article" date="2022" name="Sci. Total Environ.">
        <title>Prevalence, transmission, and molecular epidemiology of tet(X)-positive bacteria among humans, animals, and environmental niches in China: An epidemiological, and genomic-based study.</title>
        <authorList>
            <person name="Dong N."/>
            <person name="Zeng Y."/>
            <person name="Cai C."/>
            <person name="Sun C."/>
            <person name="Lu J."/>
            <person name="Liu C."/>
            <person name="Zhou H."/>
            <person name="Sun Q."/>
            <person name="Shu L."/>
            <person name="Wang H."/>
            <person name="Wang Y."/>
            <person name="Wang S."/>
            <person name="Wu C."/>
            <person name="Chan E.W."/>
            <person name="Chen G."/>
            <person name="Shen Z."/>
            <person name="Chen S."/>
            <person name="Zhang R."/>
        </authorList>
    </citation>
    <scope>NUCLEOTIDE SEQUENCE</scope>
    <source>
        <strain evidence="11">210</strain>
    </source>
</reference>
<dbReference type="GO" id="GO:0008270">
    <property type="term" value="F:zinc ion binding"/>
    <property type="evidence" value="ECO:0007669"/>
    <property type="project" value="UniProtKB-UniRule"/>
</dbReference>
<feature type="binding site" evidence="7 9">
    <location>
        <position position="179"/>
    </location>
    <ligand>
        <name>Zn(2+)</name>
        <dbReference type="ChEBI" id="CHEBI:29105"/>
        <label>2</label>
    </ligand>
</feature>
<dbReference type="GO" id="GO:0006508">
    <property type="term" value="P:proteolysis"/>
    <property type="evidence" value="ECO:0007669"/>
    <property type="project" value="UniProtKB-UniRule"/>
</dbReference>
<evidence type="ECO:0000256" key="1">
    <source>
        <dbReference type="ARBA" id="ARBA00009692"/>
    </source>
</evidence>
<dbReference type="PANTHER" id="PTHR42994">
    <property type="entry name" value="PEPTIDASE T"/>
    <property type="match status" value="1"/>
</dbReference>
<feature type="binding site" evidence="7 9">
    <location>
        <position position="144"/>
    </location>
    <ligand>
        <name>Zn(2+)</name>
        <dbReference type="ChEBI" id="CHEBI:29105"/>
        <label>1</label>
    </ligand>
</feature>
<dbReference type="Gene3D" id="3.40.630.10">
    <property type="entry name" value="Zn peptidases"/>
    <property type="match status" value="1"/>
</dbReference>
<evidence type="ECO:0000256" key="9">
    <source>
        <dbReference type="PIRSR" id="PIRSR037215-2"/>
    </source>
</evidence>
<feature type="binding site" evidence="7 9">
    <location>
        <position position="144"/>
    </location>
    <ligand>
        <name>Zn(2+)</name>
        <dbReference type="ChEBI" id="CHEBI:29105"/>
        <label>2</label>
    </ligand>
</feature>
<comment type="catalytic activity">
    <reaction evidence="7">
        <text>Release of the N-terminal residue from a tripeptide.</text>
        <dbReference type="EC" id="3.4.11.4"/>
    </reaction>
</comment>
<evidence type="ECO:0000256" key="6">
    <source>
        <dbReference type="ARBA" id="ARBA00023049"/>
    </source>
</evidence>
<gene>
    <name evidence="7 11" type="primary">pepT</name>
    <name evidence="11" type="ORF">HX095_04285</name>
</gene>
<dbReference type="EMBL" id="JACALR010000002">
    <property type="protein sequence ID" value="MDM1550424.1"/>
    <property type="molecule type" value="Genomic_DNA"/>
</dbReference>
<keyword evidence="7" id="KW-0963">Cytoplasm</keyword>
<reference evidence="11" key="1">
    <citation type="submission" date="2020-06" db="EMBL/GenBank/DDBJ databases">
        <authorList>
            <person name="Dong N."/>
        </authorList>
    </citation>
    <scope>NUCLEOTIDE SEQUENCE</scope>
    <source>
        <strain evidence="11">210</strain>
    </source>
</reference>
<dbReference type="AlphaFoldDB" id="A0AAW7DGZ7"/>
<dbReference type="PROSITE" id="PS00759">
    <property type="entry name" value="ARGE_DAPE_CPG2_2"/>
    <property type="match status" value="1"/>
</dbReference>
<comment type="similarity">
    <text evidence="1 7">Belongs to the peptidase M20B family.</text>
</comment>
<dbReference type="NCBIfam" id="NF003976">
    <property type="entry name" value="PRK05469.1"/>
    <property type="match status" value="1"/>
</dbReference>
<dbReference type="InterPro" id="IPR036264">
    <property type="entry name" value="Bact_exopeptidase_dim_dom"/>
</dbReference>
<accession>A0AAW7DGZ7</accession>
<keyword evidence="7 11" id="KW-0031">Aminopeptidase</keyword>
<evidence type="ECO:0000256" key="7">
    <source>
        <dbReference type="HAMAP-Rule" id="MF_00550"/>
    </source>
</evidence>
<dbReference type="PROSITE" id="PS00758">
    <property type="entry name" value="ARGE_DAPE_CPG2_1"/>
    <property type="match status" value="1"/>
</dbReference>
<keyword evidence="4 7" id="KW-0378">Hydrolase</keyword>
<evidence type="ECO:0000256" key="2">
    <source>
        <dbReference type="ARBA" id="ARBA00022670"/>
    </source>
</evidence>
<dbReference type="GO" id="GO:0005737">
    <property type="term" value="C:cytoplasm"/>
    <property type="evidence" value="ECO:0007669"/>
    <property type="project" value="UniProtKB-SubCell"/>
</dbReference>
<keyword evidence="6 7" id="KW-0482">Metalloprotease</keyword>
<evidence type="ECO:0000256" key="8">
    <source>
        <dbReference type="PIRSR" id="PIRSR037215-1"/>
    </source>
</evidence>
<comment type="function">
    <text evidence="7">Cleaves the N-terminal amino acid of tripeptides.</text>
</comment>
<dbReference type="InterPro" id="IPR011650">
    <property type="entry name" value="Peptidase_M20_dimer"/>
</dbReference>
<proteinExistence type="inferred from homology"/>
<protein>
    <recommendedName>
        <fullName evidence="7">Peptidase T</fullName>
        <ecNumber evidence="7">3.4.11.4</ecNumber>
    </recommendedName>
    <alternativeName>
        <fullName evidence="7">Aminotripeptidase</fullName>
        <shortName evidence="7">Tripeptidase</shortName>
    </alternativeName>
    <alternativeName>
        <fullName evidence="7">Tripeptide aminopeptidase</fullName>
    </alternativeName>
</protein>
<dbReference type="NCBIfam" id="TIGR01882">
    <property type="entry name" value="peptidase-T"/>
    <property type="match status" value="1"/>
</dbReference>
<evidence type="ECO:0000313" key="12">
    <source>
        <dbReference type="Proteomes" id="UP001173578"/>
    </source>
</evidence>
<feature type="active site" description="Proton acceptor" evidence="7 8">
    <location>
        <position position="178"/>
    </location>
</feature>
<comment type="cofactor">
    <cofactor evidence="7 9">
        <name>Zn(2+)</name>
        <dbReference type="ChEBI" id="CHEBI:29105"/>
    </cofactor>
    <text evidence="7 9">Binds 2 Zn(2+) ions per subunit.</text>
</comment>
<name>A0AAW7DGZ7_9FLAO</name>
<dbReference type="Pfam" id="PF01546">
    <property type="entry name" value="Peptidase_M20"/>
    <property type="match status" value="1"/>
</dbReference>
<dbReference type="Pfam" id="PF07687">
    <property type="entry name" value="M20_dimer"/>
    <property type="match status" value="1"/>
</dbReference>